<dbReference type="InterPro" id="IPR021373">
    <property type="entry name" value="DUF2993"/>
</dbReference>
<proteinExistence type="predicted"/>
<evidence type="ECO:0000256" key="1">
    <source>
        <dbReference type="SAM" id="MobiDB-lite"/>
    </source>
</evidence>
<evidence type="ECO:0000313" key="2">
    <source>
        <dbReference type="EMBL" id="QGK71749.1"/>
    </source>
</evidence>
<feature type="region of interest" description="Disordered" evidence="1">
    <location>
        <begin position="134"/>
        <end position="173"/>
    </location>
</feature>
<feature type="compositionally biased region" description="Polar residues" evidence="1">
    <location>
        <begin position="150"/>
        <end position="165"/>
    </location>
</feature>
<organism evidence="2 3">
    <name type="scientific">Allosaccharopolyspora coralli</name>
    <dbReference type="NCBI Taxonomy" id="2665642"/>
    <lineage>
        <taxon>Bacteria</taxon>
        <taxon>Bacillati</taxon>
        <taxon>Actinomycetota</taxon>
        <taxon>Actinomycetes</taxon>
        <taxon>Pseudonocardiales</taxon>
        <taxon>Pseudonocardiaceae</taxon>
        <taxon>Allosaccharopolyspora</taxon>
    </lineage>
</organism>
<dbReference type="AlphaFoldDB" id="A0A5Q3QJX9"/>
<dbReference type="Proteomes" id="UP000371041">
    <property type="component" value="Chromosome"/>
</dbReference>
<reference evidence="3" key="1">
    <citation type="submission" date="2019-11" db="EMBL/GenBank/DDBJ databases">
        <title>The complete genome sequence of Saccharopolyspora sp. E2A.</title>
        <authorList>
            <person name="Zhang G."/>
        </authorList>
    </citation>
    <scope>NUCLEOTIDE SEQUENCE [LARGE SCALE GENOMIC DNA]</scope>
    <source>
        <strain evidence="3">E2A</strain>
    </source>
</reference>
<dbReference type="EMBL" id="CP045929">
    <property type="protein sequence ID" value="QGK71749.1"/>
    <property type="molecule type" value="Genomic_DNA"/>
</dbReference>
<dbReference type="Pfam" id="PF11209">
    <property type="entry name" value="LmeA"/>
    <property type="match status" value="1"/>
</dbReference>
<name>A0A5Q3QJX9_9PSEU</name>
<keyword evidence="3" id="KW-1185">Reference proteome</keyword>
<evidence type="ECO:0000313" key="3">
    <source>
        <dbReference type="Proteomes" id="UP000371041"/>
    </source>
</evidence>
<protein>
    <submittedName>
        <fullName evidence="2">DUF2993 domain-containing protein</fullName>
    </submittedName>
</protein>
<dbReference type="KEGG" id="sace:GIY23_21510"/>
<accession>A0A5Q3QJX9</accession>
<sequence>MKKALITLVVVLGLFVAADFGAAAVAEYQVSKQMRQQLRLEEDPAVRINGFPFLWQAAWGDYRNVELEARAVEVGELSEVGVGANLHHAKVATSEVIAGTADEIDVEEVVGRVELKASDVGRYLNITDLRISPAPKNALQEESSGDDASGQPQNPSGADPTSSGQEDGGDRTKATVQLDGSVNIGGENVKVKVIAVLSLLNGKLEIEPRKLDLNTSRFGDIPLPAVFEKSVLQQFNTTLDPGALPFRVVPTAVDVEHGALIVEGKARDVTISAGGMSSP</sequence>
<gene>
    <name evidence="2" type="ORF">GIY23_21510</name>
</gene>
<dbReference type="RefSeq" id="WP_154078317.1">
    <property type="nucleotide sequence ID" value="NZ_CP045929.1"/>
</dbReference>